<organism evidence="1 2">
    <name type="scientific">Dentiscutata heterogama</name>
    <dbReference type="NCBI Taxonomy" id="1316150"/>
    <lineage>
        <taxon>Eukaryota</taxon>
        <taxon>Fungi</taxon>
        <taxon>Fungi incertae sedis</taxon>
        <taxon>Mucoromycota</taxon>
        <taxon>Glomeromycotina</taxon>
        <taxon>Glomeromycetes</taxon>
        <taxon>Diversisporales</taxon>
        <taxon>Gigasporaceae</taxon>
        <taxon>Dentiscutata</taxon>
    </lineage>
</organism>
<name>A0ACA9Q293_9GLOM</name>
<protein>
    <submittedName>
        <fullName evidence="1">6526_t:CDS:1</fullName>
    </submittedName>
</protein>
<sequence length="85" mass="9881">TLLALKPIRTLKNLINNGKPLIAGFEISKHNKDCSSTSCLKSQYIELTSWTHPFSDQMNNHDFFVKIFLDDRDKPQEYADPYTNY</sequence>
<gene>
    <name evidence="1" type="ORF">DHETER_LOCUS13583</name>
</gene>
<feature type="non-terminal residue" evidence="1">
    <location>
        <position position="85"/>
    </location>
</feature>
<dbReference type="Proteomes" id="UP000789702">
    <property type="component" value="Unassembled WGS sequence"/>
</dbReference>
<comment type="caution">
    <text evidence="1">The sequence shown here is derived from an EMBL/GenBank/DDBJ whole genome shotgun (WGS) entry which is preliminary data.</text>
</comment>
<evidence type="ECO:0000313" key="1">
    <source>
        <dbReference type="EMBL" id="CAG8733412.1"/>
    </source>
</evidence>
<proteinExistence type="predicted"/>
<reference evidence="1" key="1">
    <citation type="submission" date="2021-06" db="EMBL/GenBank/DDBJ databases">
        <authorList>
            <person name="Kallberg Y."/>
            <person name="Tangrot J."/>
            <person name="Rosling A."/>
        </authorList>
    </citation>
    <scope>NUCLEOTIDE SEQUENCE</scope>
    <source>
        <strain evidence="1">IL203A</strain>
    </source>
</reference>
<evidence type="ECO:0000313" key="2">
    <source>
        <dbReference type="Proteomes" id="UP000789702"/>
    </source>
</evidence>
<keyword evidence="2" id="KW-1185">Reference proteome</keyword>
<accession>A0ACA9Q293</accession>
<dbReference type="EMBL" id="CAJVPU010037825">
    <property type="protein sequence ID" value="CAG8733412.1"/>
    <property type="molecule type" value="Genomic_DNA"/>
</dbReference>
<feature type="non-terminal residue" evidence="1">
    <location>
        <position position="1"/>
    </location>
</feature>